<keyword evidence="3" id="KW-0479">Metal-binding</keyword>
<dbReference type="GO" id="GO:0051539">
    <property type="term" value="F:4 iron, 4 sulfur cluster binding"/>
    <property type="evidence" value="ECO:0007669"/>
    <property type="project" value="UniProtKB-KW"/>
</dbReference>
<dbReference type="InterPro" id="IPR005117">
    <property type="entry name" value="NiRdtase/SiRdtase_haem-b_fer"/>
</dbReference>
<evidence type="ECO:0000313" key="8">
    <source>
        <dbReference type="EMBL" id="TDD63530.1"/>
    </source>
</evidence>
<gene>
    <name evidence="8" type="primary">cobG</name>
    <name evidence="8" type="ORF">E1298_43785</name>
</gene>
<keyword evidence="2" id="KW-0349">Heme</keyword>
<sequence>MRSGPDGCPGMLRVHAAADGGLARVRLPGGRLTGPQFDAAADAAAELGDGFLELTSRANVQIRGLADGAEAELSARLRAAGLLPSFAHERVRNIVASVLSGRDGAGVVDVRPLVAELDAALCADPALAGLPGRFLFALDDGRGDVIALRSDVGLLAVGADAFALVLAGADSGIRVGAGDAVALVLDVARRFLRVRTAEWRLAELGAERLALPGPREAAIRVPAVPRRTPLGRIAQRDGRSALSGLVPLGRLDPAPLRGAGEIIVTPWRGLVIPDLSDMSDFPGLVTTPASGWEGLTSCAGRPGCATSLTDVRADAARAREAVDGLPVHWSGCERRCGRPADRHVAVVATPGGYEVRLGDEVRARSHDLTATAAAAAATRRSE</sequence>
<dbReference type="EMBL" id="SMKU01000492">
    <property type="protein sequence ID" value="TDD63530.1"/>
    <property type="molecule type" value="Genomic_DNA"/>
</dbReference>
<dbReference type="SUPFAM" id="SSF55124">
    <property type="entry name" value="Nitrite/Sulfite reductase N-terminal domain-like"/>
    <property type="match status" value="2"/>
</dbReference>
<dbReference type="SUPFAM" id="SSF56014">
    <property type="entry name" value="Nitrite and sulphite reductase 4Fe-4S domain-like"/>
    <property type="match status" value="2"/>
</dbReference>
<evidence type="ECO:0000256" key="3">
    <source>
        <dbReference type="ARBA" id="ARBA00022723"/>
    </source>
</evidence>
<organism evidence="8 9">
    <name type="scientific">Actinomadura rubrisoli</name>
    <dbReference type="NCBI Taxonomy" id="2530368"/>
    <lineage>
        <taxon>Bacteria</taxon>
        <taxon>Bacillati</taxon>
        <taxon>Actinomycetota</taxon>
        <taxon>Actinomycetes</taxon>
        <taxon>Streptosporangiales</taxon>
        <taxon>Thermomonosporaceae</taxon>
        <taxon>Actinomadura</taxon>
    </lineage>
</organism>
<keyword evidence="1" id="KW-0004">4Fe-4S</keyword>
<evidence type="ECO:0000256" key="6">
    <source>
        <dbReference type="ARBA" id="ARBA00023014"/>
    </source>
</evidence>
<evidence type="ECO:0000256" key="4">
    <source>
        <dbReference type="ARBA" id="ARBA00023002"/>
    </source>
</evidence>
<dbReference type="InterPro" id="IPR012798">
    <property type="entry name" value="Cbl_synth_CobG-like"/>
</dbReference>
<dbReference type="PANTHER" id="PTHR32439">
    <property type="entry name" value="FERREDOXIN--NITRITE REDUCTASE, CHLOROPLASTIC"/>
    <property type="match status" value="1"/>
</dbReference>
<keyword evidence="5" id="KW-0408">Iron</keyword>
<dbReference type="NCBIfam" id="TIGR02435">
    <property type="entry name" value="CobG"/>
    <property type="match status" value="1"/>
</dbReference>
<evidence type="ECO:0000256" key="2">
    <source>
        <dbReference type="ARBA" id="ARBA00022617"/>
    </source>
</evidence>
<name>A0A4R4ZY25_9ACTN</name>
<dbReference type="OrthoDB" id="105450at2"/>
<dbReference type="InterPro" id="IPR036136">
    <property type="entry name" value="Nit/Sulf_reduc_fer-like_dom_sf"/>
</dbReference>
<dbReference type="InterPro" id="IPR045854">
    <property type="entry name" value="NO2/SO3_Rdtase_4Fe4S_sf"/>
</dbReference>
<dbReference type="AlphaFoldDB" id="A0A4R4ZY25"/>
<keyword evidence="9" id="KW-1185">Reference proteome</keyword>
<evidence type="ECO:0000256" key="1">
    <source>
        <dbReference type="ARBA" id="ARBA00022485"/>
    </source>
</evidence>
<keyword evidence="6" id="KW-0411">Iron-sulfur</keyword>
<dbReference type="GO" id="GO:0043818">
    <property type="term" value="F:precorrin-3B synthase activity"/>
    <property type="evidence" value="ECO:0007669"/>
    <property type="project" value="UniProtKB-EC"/>
</dbReference>
<dbReference type="EC" id="1.14.13.83" evidence="8"/>
<protein>
    <submittedName>
        <fullName evidence="8">Precorrin-3B synthase</fullName>
        <ecNumber evidence="8">1.14.13.83</ecNumber>
    </submittedName>
</protein>
<evidence type="ECO:0000256" key="5">
    <source>
        <dbReference type="ARBA" id="ARBA00023004"/>
    </source>
</evidence>
<evidence type="ECO:0000259" key="7">
    <source>
        <dbReference type="Pfam" id="PF03460"/>
    </source>
</evidence>
<evidence type="ECO:0000313" key="9">
    <source>
        <dbReference type="Proteomes" id="UP000294513"/>
    </source>
</evidence>
<dbReference type="GO" id="GO:0046872">
    <property type="term" value="F:metal ion binding"/>
    <property type="evidence" value="ECO:0007669"/>
    <property type="project" value="UniProtKB-KW"/>
</dbReference>
<dbReference type="Gene3D" id="3.30.413.10">
    <property type="entry name" value="Sulfite Reductase Hemoprotein, domain 1"/>
    <property type="match status" value="1"/>
</dbReference>
<keyword evidence="4 8" id="KW-0560">Oxidoreductase</keyword>
<proteinExistence type="predicted"/>
<comment type="caution">
    <text evidence="8">The sequence shown here is derived from an EMBL/GenBank/DDBJ whole genome shotgun (WGS) entry which is preliminary data.</text>
</comment>
<dbReference type="PANTHER" id="PTHR32439:SF9">
    <property type="entry name" value="BLR3264 PROTEIN"/>
    <property type="match status" value="1"/>
</dbReference>
<dbReference type="InterPro" id="IPR051329">
    <property type="entry name" value="NIR_SIR_4Fe-4S"/>
</dbReference>
<reference evidence="8 9" key="1">
    <citation type="submission" date="2019-03" db="EMBL/GenBank/DDBJ databases">
        <title>Draft genome sequences of novel Actinobacteria.</title>
        <authorList>
            <person name="Sahin N."/>
            <person name="Ay H."/>
            <person name="Saygin H."/>
        </authorList>
    </citation>
    <scope>NUCLEOTIDE SEQUENCE [LARGE SCALE GENOMIC DNA]</scope>
    <source>
        <strain evidence="8 9">H3C3</strain>
    </source>
</reference>
<dbReference type="Proteomes" id="UP000294513">
    <property type="component" value="Unassembled WGS sequence"/>
</dbReference>
<accession>A0A4R4ZY25</accession>
<dbReference type="Pfam" id="PF03460">
    <property type="entry name" value="NIR_SIR_ferr"/>
    <property type="match status" value="1"/>
</dbReference>
<feature type="domain" description="Nitrite/Sulfite reductase ferredoxin-like" evidence="7">
    <location>
        <begin position="22"/>
        <end position="80"/>
    </location>
</feature>
<dbReference type="Gene3D" id="3.90.480.20">
    <property type="match status" value="1"/>
</dbReference>